<keyword evidence="3" id="KW-1185">Reference proteome</keyword>
<keyword evidence="1" id="KW-0472">Membrane</keyword>
<keyword evidence="1" id="KW-0812">Transmembrane</keyword>
<gene>
    <name evidence="2" type="ORF">I7822_25925</name>
</gene>
<feature type="transmembrane region" description="Helical" evidence="1">
    <location>
        <begin position="30"/>
        <end position="49"/>
    </location>
</feature>
<evidence type="ECO:0008006" key="4">
    <source>
        <dbReference type="Google" id="ProtNLM"/>
    </source>
</evidence>
<dbReference type="Proteomes" id="UP000663981">
    <property type="component" value="Unassembled WGS sequence"/>
</dbReference>
<organism evidence="2 3">
    <name type="scientific">Metabacillus bambusae</name>
    <dbReference type="NCBI Taxonomy" id="2795218"/>
    <lineage>
        <taxon>Bacteria</taxon>
        <taxon>Bacillati</taxon>
        <taxon>Bacillota</taxon>
        <taxon>Bacilli</taxon>
        <taxon>Bacillales</taxon>
        <taxon>Bacillaceae</taxon>
        <taxon>Metabacillus</taxon>
    </lineage>
</organism>
<evidence type="ECO:0000313" key="2">
    <source>
        <dbReference type="EMBL" id="MBO1515068.1"/>
    </source>
</evidence>
<sequence length="157" mass="19093">MIELIIETLSWIIAILLFYFYGLRTKYREAILSFLFMQFITWPLGFVVAEMKLISYPVRFFEYASRSSFTFEYFIFPVVAALYTVYYPKNSSKIKKVFYSFLIVSVLTAAEFILERYTDNIEYLKWDWYWSWLTMLVTLQIAYHGTYWFIKNIKKFV</sequence>
<comment type="caution">
    <text evidence="2">The sequence shown here is derived from an EMBL/GenBank/DDBJ whole genome shotgun (WGS) entry which is preliminary data.</text>
</comment>
<feature type="transmembrane region" description="Helical" evidence="1">
    <location>
        <begin position="69"/>
        <end position="86"/>
    </location>
</feature>
<dbReference type="InterPro" id="IPR048147">
    <property type="entry name" value="CBO0543-like"/>
</dbReference>
<evidence type="ECO:0000256" key="1">
    <source>
        <dbReference type="SAM" id="Phobius"/>
    </source>
</evidence>
<keyword evidence="1" id="KW-1133">Transmembrane helix</keyword>
<name>A0ABS3NA57_9BACI</name>
<feature type="transmembrane region" description="Helical" evidence="1">
    <location>
        <begin position="98"/>
        <end position="117"/>
    </location>
</feature>
<dbReference type="RefSeq" id="WP_207981960.1">
    <property type="nucleotide sequence ID" value="NZ_JAGDEL010000030.1"/>
</dbReference>
<dbReference type="NCBIfam" id="NF041644">
    <property type="entry name" value="CBO0543_fam"/>
    <property type="match status" value="1"/>
</dbReference>
<proteinExistence type="predicted"/>
<protein>
    <recommendedName>
        <fullName evidence="4">Histidine kinase N-terminal 7TM region domain-containing protein</fullName>
    </recommendedName>
</protein>
<feature type="transmembrane region" description="Helical" evidence="1">
    <location>
        <begin position="6"/>
        <end position="23"/>
    </location>
</feature>
<feature type="transmembrane region" description="Helical" evidence="1">
    <location>
        <begin position="129"/>
        <end position="150"/>
    </location>
</feature>
<dbReference type="EMBL" id="JAGDEL010000030">
    <property type="protein sequence ID" value="MBO1515068.1"/>
    <property type="molecule type" value="Genomic_DNA"/>
</dbReference>
<reference evidence="2 3" key="1">
    <citation type="submission" date="2021-03" db="EMBL/GenBank/DDBJ databases">
        <title>Whole genome sequence of Metabacillus bambusae BG109.</title>
        <authorList>
            <person name="Jeong J.W."/>
        </authorList>
    </citation>
    <scope>NUCLEOTIDE SEQUENCE [LARGE SCALE GENOMIC DNA]</scope>
    <source>
        <strain evidence="2 3">BG109</strain>
    </source>
</reference>
<accession>A0ABS3NA57</accession>
<evidence type="ECO:0000313" key="3">
    <source>
        <dbReference type="Proteomes" id="UP000663981"/>
    </source>
</evidence>